<dbReference type="AlphaFoldDB" id="A0A1I4VAM1"/>
<dbReference type="InterPro" id="IPR011701">
    <property type="entry name" value="MFS"/>
</dbReference>
<evidence type="ECO:0000256" key="10">
    <source>
        <dbReference type="RuleBase" id="RU366033"/>
    </source>
</evidence>
<feature type="transmembrane region" description="Helical" evidence="10">
    <location>
        <begin position="72"/>
        <end position="90"/>
    </location>
</feature>
<evidence type="ECO:0000256" key="7">
    <source>
        <dbReference type="ARBA" id="ARBA00022989"/>
    </source>
</evidence>
<keyword evidence="7 10" id="KW-1133">Transmembrane helix</keyword>
<dbReference type="FunFam" id="1.20.1250.20:FF:000024">
    <property type="entry name" value="Nitrite extrusion protein NarK"/>
    <property type="match status" value="1"/>
</dbReference>
<keyword evidence="8 10" id="KW-0534">Nitrate assimilation</keyword>
<feature type="transmembrane region" description="Helical" evidence="10">
    <location>
        <begin position="254"/>
        <end position="276"/>
    </location>
</feature>
<feature type="transmembrane region" description="Helical" evidence="10">
    <location>
        <begin position="288"/>
        <end position="308"/>
    </location>
</feature>
<dbReference type="Pfam" id="PF07690">
    <property type="entry name" value="MFS_1"/>
    <property type="match status" value="1"/>
</dbReference>
<keyword evidence="9 10" id="KW-0472">Membrane</keyword>
<reference evidence="12" key="1">
    <citation type="submission" date="2016-10" db="EMBL/GenBank/DDBJ databases">
        <authorList>
            <person name="Varghese N."/>
            <person name="Submissions S."/>
        </authorList>
    </citation>
    <scope>NUCLEOTIDE SEQUENCE [LARGE SCALE GENOMIC DNA]</scope>
    <source>
        <strain evidence="12">N6PO6</strain>
    </source>
</reference>
<keyword evidence="12" id="KW-1185">Reference proteome</keyword>
<dbReference type="GO" id="GO:0005886">
    <property type="term" value="C:plasma membrane"/>
    <property type="evidence" value="ECO:0007669"/>
    <property type="project" value="UniProtKB-SubCell"/>
</dbReference>
<dbReference type="GO" id="GO:0015291">
    <property type="term" value="F:secondary active transmembrane transporter activity"/>
    <property type="evidence" value="ECO:0007669"/>
    <property type="project" value="UniProtKB-ARBA"/>
</dbReference>
<feature type="transmembrane region" description="Helical" evidence="10">
    <location>
        <begin position="167"/>
        <end position="194"/>
    </location>
</feature>
<comment type="subcellular location">
    <subcellularLocation>
        <location evidence="1">Cell inner membrane</location>
        <topology evidence="1">Multi-pass membrane protein</topology>
    </subcellularLocation>
    <subcellularLocation>
        <location evidence="10">Cell membrane</location>
        <topology evidence="10">Multi-pass membrane protein</topology>
    </subcellularLocation>
</comment>
<dbReference type="InterPro" id="IPR036259">
    <property type="entry name" value="MFS_trans_sf"/>
</dbReference>
<dbReference type="SUPFAM" id="SSF103473">
    <property type="entry name" value="MFS general substrate transporter"/>
    <property type="match status" value="1"/>
</dbReference>
<name>A0A1I4VAM1_9GAMM</name>
<feature type="transmembrane region" description="Helical" evidence="10">
    <location>
        <begin position="36"/>
        <end position="60"/>
    </location>
</feature>
<feature type="transmembrane region" description="Helical" evidence="10">
    <location>
        <begin position="435"/>
        <end position="455"/>
    </location>
</feature>
<dbReference type="CDD" id="cd17341">
    <property type="entry name" value="MFS_NRT2_like"/>
    <property type="match status" value="1"/>
</dbReference>
<comment type="similarity">
    <text evidence="2 10">Belongs to the major facilitator superfamily. Nitrate/nitrite porter (TC 2.A.1.8) family.</text>
</comment>
<feature type="transmembrane region" description="Helical" evidence="10">
    <location>
        <begin position="127"/>
        <end position="146"/>
    </location>
</feature>
<evidence type="ECO:0000313" key="12">
    <source>
        <dbReference type="Proteomes" id="UP000242222"/>
    </source>
</evidence>
<accession>A0A1I4VAM1</accession>
<gene>
    <name evidence="11" type="ORF">SAMN05216516_101650</name>
</gene>
<organism evidence="11 12">
    <name type="scientific">Izhakiella capsodis</name>
    <dbReference type="NCBI Taxonomy" id="1367852"/>
    <lineage>
        <taxon>Bacteria</taxon>
        <taxon>Pseudomonadati</taxon>
        <taxon>Pseudomonadota</taxon>
        <taxon>Gammaproteobacteria</taxon>
        <taxon>Enterobacterales</taxon>
        <taxon>Erwiniaceae</taxon>
        <taxon>Izhakiella</taxon>
    </lineage>
</organism>
<feature type="transmembrane region" description="Helical" evidence="10">
    <location>
        <begin position="102"/>
        <end position="121"/>
    </location>
</feature>
<feature type="transmembrane region" description="Helical" evidence="10">
    <location>
        <begin position="403"/>
        <end position="423"/>
    </location>
</feature>
<keyword evidence="3 10" id="KW-0813">Transport</keyword>
<dbReference type="EMBL" id="FOVC01000001">
    <property type="protein sequence ID" value="SFM98245.1"/>
    <property type="molecule type" value="Genomic_DNA"/>
</dbReference>
<dbReference type="NCBIfam" id="TIGR00886">
    <property type="entry name" value="2A0108"/>
    <property type="match status" value="1"/>
</dbReference>
<keyword evidence="4 10" id="KW-1003">Cell membrane</keyword>
<dbReference type="PANTHER" id="PTHR23515">
    <property type="entry name" value="HIGH-AFFINITY NITRATE TRANSPORTER 2.3"/>
    <property type="match status" value="1"/>
</dbReference>
<dbReference type="GO" id="GO:0015113">
    <property type="term" value="F:nitrite transmembrane transporter activity"/>
    <property type="evidence" value="ECO:0007669"/>
    <property type="project" value="InterPro"/>
</dbReference>
<dbReference type="RefSeq" id="WP_092875022.1">
    <property type="nucleotide sequence ID" value="NZ_FOVC01000001.1"/>
</dbReference>
<evidence type="ECO:0000256" key="9">
    <source>
        <dbReference type="ARBA" id="ARBA00023136"/>
    </source>
</evidence>
<protein>
    <recommendedName>
        <fullName evidence="10">Nitrate/nitrite transporter</fullName>
    </recommendedName>
</protein>
<sequence>MTNNTPAVKGRQLNQWEPENPQFWQQTGHAVARRNLAISVPCLLLSFCVWMLFSAIAVNLPKAGFTFTTDELFLLTALPSVSGALMRVPYSFMVPLMGGRRWTAISTAIMIIPCVWLGFAVQNPQTSFQVFMVIALLCGFAGANFASSMGNISFFYPKSRQGAALGINGGIGNMGVSVMQLLAPLAISLSIYGAFNGKVVTLPDGAQLWLQNAAWVWIPFLIIATLAAWFGMNDLSTARASVRQQLPVLARGDLWLLGLLYLATFGSFIGFSAGFAMLTRTQFPQADILHYAFFGPFLGALARSLGGMISDRLGGNRVNLVNYLVMAVLSGLVFLTLPGVGSSGSFTAFFIVFMLLFFSAGLGSGSTFQMVATIFRIRTLARAKASGASDEAAQHAAATDTSAALGFISAIGAIGGFFIPNAFGISLKMTGSPAGAMGVFLAFYLICAVITATVYNKKKCEPAS</sequence>
<evidence type="ECO:0000256" key="5">
    <source>
        <dbReference type="ARBA" id="ARBA00022519"/>
    </source>
</evidence>
<dbReference type="InterPro" id="IPR044772">
    <property type="entry name" value="NO3_transporter"/>
</dbReference>
<evidence type="ECO:0000256" key="3">
    <source>
        <dbReference type="ARBA" id="ARBA00022448"/>
    </source>
</evidence>
<evidence type="ECO:0000256" key="2">
    <source>
        <dbReference type="ARBA" id="ARBA00008432"/>
    </source>
</evidence>
<dbReference type="STRING" id="1367852.SAMN05216516_101650"/>
<dbReference type="InterPro" id="IPR004737">
    <property type="entry name" value="NO3_transporter_NarK/NarU-like"/>
</dbReference>
<proteinExistence type="inferred from homology"/>
<dbReference type="Proteomes" id="UP000242222">
    <property type="component" value="Unassembled WGS sequence"/>
</dbReference>
<keyword evidence="6 10" id="KW-0812">Transmembrane</keyword>
<evidence type="ECO:0000313" key="11">
    <source>
        <dbReference type="EMBL" id="SFM98245.1"/>
    </source>
</evidence>
<feature type="transmembrane region" description="Helical" evidence="10">
    <location>
        <begin position="320"/>
        <end position="340"/>
    </location>
</feature>
<evidence type="ECO:0000256" key="4">
    <source>
        <dbReference type="ARBA" id="ARBA00022475"/>
    </source>
</evidence>
<dbReference type="GO" id="GO:0042128">
    <property type="term" value="P:nitrate assimilation"/>
    <property type="evidence" value="ECO:0007669"/>
    <property type="project" value="UniProtKB-UniRule"/>
</dbReference>
<dbReference type="OrthoDB" id="9771451at2"/>
<evidence type="ECO:0000256" key="1">
    <source>
        <dbReference type="ARBA" id="ARBA00004429"/>
    </source>
</evidence>
<dbReference type="Gene3D" id="1.20.1250.20">
    <property type="entry name" value="MFS general substrate transporter like domains"/>
    <property type="match status" value="1"/>
</dbReference>
<evidence type="ECO:0000256" key="8">
    <source>
        <dbReference type="ARBA" id="ARBA00023063"/>
    </source>
</evidence>
<feature type="transmembrane region" description="Helical" evidence="10">
    <location>
        <begin position="214"/>
        <end position="233"/>
    </location>
</feature>
<feature type="transmembrane region" description="Helical" evidence="10">
    <location>
        <begin position="346"/>
        <end position="375"/>
    </location>
</feature>
<evidence type="ECO:0000256" key="6">
    <source>
        <dbReference type="ARBA" id="ARBA00022692"/>
    </source>
</evidence>
<dbReference type="GO" id="GO:0015112">
    <property type="term" value="F:nitrate transmembrane transporter activity"/>
    <property type="evidence" value="ECO:0007669"/>
    <property type="project" value="UniProtKB-UniRule"/>
</dbReference>
<keyword evidence="5" id="KW-0997">Cell inner membrane</keyword>